<accession>A0A364XWL4</accession>
<dbReference type="EMBL" id="QMFY01000016">
    <property type="protein sequence ID" value="RAV98602.1"/>
    <property type="molecule type" value="Genomic_DNA"/>
</dbReference>
<sequence>METFKSFKSNLYNVNADSFADIALAVFRYQAVQNAPYHAFLQHLGVNVTDVRKIDDIPFMPISFFKSQTMMSGKWEPEVTFTSSGTTGAQTSRHPVRDLQFYLRHSKRCFEYFFGALTNYNFLALLPSYLERSGSSLIAMMDYFIQESRSPFSGFYLYDVDRLLRDIEATKTDARKTVVWGVSFALTDLVEQFSPDLSHCLIFETGGMKGRRKEMTRYELHEKLTRAFGVQQIYSEYGMTELLSQAYLLTNEGFQLPPWMSVTIRDLTDPFAKGLQSQTGGINVIDLANWNTISFIETEDLGRLHPNGSFEVLGRMDNSDVRGCNLLVG</sequence>
<dbReference type="GO" id="GO:0016740">
    <property type="term" value="F:transferase activity"/>
    <property type="evidence" value="ECO:0007669"/>
    <property type="project" value="UniProtKB-KW"/>
</dbReference>
<keyword evidence="1" id="KW-0808">Transferase</keyword>
<dbReference type="AlphaFoldDB" id="A0A364XWL4"/>
<name>A0A364XWL4_9BACT</name>
<comment type="caution">
    <text evidence="1">The sequence shown here is derived from an EMBL/GenBank/DDBJ whole genome shotgun (WGS) entry which is preliminary data.</text>
</comment>
<gene>
    <name evidence="1" type="ORF">DQQ10_22985</name>
</gene>
<dbReference type="Gene3D" id="3.40.50.12780">
    <property type="entry name" value="N-terminal domain of ligase-like"/>
    <property type="match status" value="1"/>
</dbReference>
<dbReference type="OrthoDB" id="182577at2"/>
<dbReference type="InterPro" id="IPR042099">
    <property type="entry name" value="ANL_N_sf"/>
</dbReference>
<organism evidence="1 2">
    <name type="scientific">Pseudochryseolinea flava</name>
    <dbReference type="NCBI Taxonomy" id="2059302"/>
    <lineage>
        <taxon>Bacteria</taxon>
        <taxon>Pseudomonadati</taxon>
        <taxon>Bacteroidota</taxon>
        <taxon>Cytophagia</taxon>
        <taxon>Cytophagales</taxon>
        <taxon>Fulvivirgaceae</taxon>
        <taxon>Pseudochryseolinea</taxon>
    </lineage>
</organism>
<dbReference type="Proteomes" id="UP000251889">
    <property type="component" value="Unassembled WGS sequence"/>
</dbReference>
<proteinExistence type="predicted"/>
<dbReference type="SUPFAM" id="SSF56801">
    <property type="entry name" value="Acetyl-CoA synthetase-like"/>
    <property type="match status" value="1"/>
</dbReference>
<reference evidence="1 2" key="1">
    <citation type="submission" date="2018-06" db="EMBL/GenBank/DDBJ databases">
        <title>Chryseolinea flavus sp. nov., a member of the phylum Bacteroidetes isolated from soil.</title>
        <authorList>
            <person name="Li Y."/>
            <person name="Wang J."/>
        </authorList>
    </citation>
    <scope>NUCLEOTIDE SEQUENCE [LARGE SCALE GENOMIC DNA]</scope>
    <source>
        <strain evidence="1 2">SDU1-6</strain>
    </source>
</reference>
<evidence type="ECO:0000313" key="2">
    <source>
        <dbReference type="Proteomes" id="UP000251889"/>
    </source>
</evidence>
<protein>
    <submittedName>
        <fullName evidence="1">Acyl transferase</fullName>
    </submittedName>
</protein>
<evidence type="ECO:0000313" key="1">
    <source>
        <dbReference type="EMBL" id="RAV98602.1"/>
    </source>
</evidence>
<dbReference type="RefSeq" id="WP_112749278.1">
    <property type="nucleotide sequence ID" value="NZ_QMFY01000016.1"/>
</dbReference>
<keyword evidence="2" id="KW-1185">Reference proteome</keyword>